<accession>A0AAV2D0A4</accession>
<evidence type="ECO:0000256" key="1">
    <source>
        <dbReference type="SAM" id="MobiDB-lite"/>
    </source>
</evidence>
<dbReference type="Proteomes" id="UP001497516">
    <property type="component" value="Chromosome 10"/>
</dbReference>
<dbReference type="AlphaFoldDB" id="A0AAV2D0A4"/>
<evidence type="ECO:0000313" key="2">
    <source>
        <dbReference type="EMBL" id="CAL1361577.1"/>
    </source>
</evidence>
<name>A0AAV2D0A4_9ROSI</name>
<protein>
    <submittedName>
        <fullName evidence="2">Uncharacterized protein</fullName>
    </submittedName>
</protein>
<organism evidence="2 3">
    <name type="scientific">Linum trigynum</name>
    <dbReference type="NCBI Taxonomy" id="586398"/>
    <lineage>
        <taxon>Eukaryota</taxon>
        <taxon>Viridiplantae</taxon>
        <taxon>Streptophyta</taxon>
        <taxon>Embryophyta</taxon>
        <taxon>Tracheophyta</taxon>
        <taxon>Spermatophyta</taxon>
        <taxon>Magnoliopsida</taxon>
        <taxon>eudicotyledons</taxon>
        <taxon>Gunneridae</taxon>
        <taxon>Pentapetalae</taxon>
        <taxon>rosids</taxon>
        <taxon>fabids</taxon>
        <taxon>Malpighiales</taxon>
        <taxon>Linaceae</taxon>
        <taxon>Linum</taxon>
    </lineage>
</organism>
<keyword evidence="3" id="KW-1185">Reference proteome</keyword>
<feature type="compositionally biased region" description="Basic residues" evidence="1">
    <location>
        <begin position="23"/>
        <end position="35"/>
    </location>
</feature>
<feature type="region of interest" description="Disordered" evidence="1">
    <location>
        <begin position="14"/>
        <end position="35"/>
    </location>
</feature>
<gene>
    <name evidence="2" type="ORF">LTRI10_LOCUS8946</name>
</gene>
<dbReference type="EMBL" id="OZ034814">
    <property type="protein sequence ID" value="CAL1361577.1"/>
    <property type="molecule type" value="Genomic_DNA"/>
</dbReference>
<evidence type="ECO:0000313" key="3">
    <source>
        <dbReference type="Proteomes" id="UP001497516"/>
    </source>
</evidence>
<proteinExistence type="predicted"/>
<sequence>MWLIRRSFQVFPETKKGEDERRKERKSPKMKIRAGHSSRGRLDLCDQIHSFSSTYWASSPPEASRRLLLPLLRLTTIPGQRSSIETFLWRWMTLLGFLKYTTSSSSSFPPDCRRYPHEGHQLRCLWARQLTTLLVFMKQTATIVFFSLSTRREEESLNQAAAVVCE</sequence>
<reference evidence="2 3" key="1">
    <citation type="submission" date="2024-04" db="EMBL/GenBank/DDBJ databases">
        <authorList>
            <person name="Fracassetti M."/>
        </authorList>
    </citation>
    <scope>NUCLEOTIDE SEQUENCE [LARGE SCALE GENOMIC DNA]</scope>
</reference>